<name>A0ABQ8RY76_PERAM</name>
<protein>
    <submittedName>
        <fullName evidence="1">Uncharacterized protein</fullName>
    </submittedName>
</protein>
<gene>
    <name evidence="1" type="ORF">ANN_26429</name>
</gene>
<evidence type="ECO:0000313" key="2">
    <source>
        <dbReference type="Proteomes" id="UP001148838"/>
    </source>
</evidence>
<proteinExistence type="predicted"/>
<reference evidence="1 2" key="1">
    <citation type="journal article" date="2022" name="Allergy">
        <title>Genome assembly and annotation of Periplaneta americana reveal a comprehensive cockroach allergen profile.</title>
        <authorList>
            <person name="Wang L."/>
            <person name="Xiong Q."/>
            <person name="Saelim N."/>
            <person name="Wang L."/>
            <person name="Nong W."/>
            <person name="Wan A.T."/>
            <person name="Shi M."/>
            <person name="Liu X."/>
            <person name="Cao Q."/>
            <person name="Hui J.H.L."/>
            <person name="Sookrung N."/>
            <person name="Leung T.F."/>
            <person name="Tungtrongchitr A."/>
            <person name="Tsui S.K.W."/>
        </authorList>
    </citation>
    <scope>NUCLEOTIDE SEQUENCE [LARGE SCALE GENOMIC DNA]</scope>
    <source>
        <strain evidence="1">PWHHKU_190912</strain>
    </source>
</reference>
<dbReference type="Proteomes" id="UP001148838">
    <property type="component" value="Unassembled WGS sequence"/>
</dbReference>
<dbReference type="EMBL" id="JAJSOF020000039">
    <property type="protein sequence ID" value="KAJ4426631.1"/>
    <property type="molecule type" value="Genomic_DNA"/>
</dbReference>
<sequence>MIRNVKGTLLFRRFETPTTAPVHCPVRESPTGTPNEEVTNMERLLYNRGHAVRRVEETVLRTQTHHHTLRSARFSFQDLQNDRLEPSAECVCKLCEGACERYHALSCRLRIESLTSFCSE</sequence>
<accession>A0ABQ8RY76</accession>
<comment type="caution">
    <text evidence="1">The sequence shown here is derived from an EMBL/GenBank/DDBJ whole genome shotgun (WGS) entry which is preliminary data.</text>
</comment>
<evidence type="ECO:0000313" key="1">
    <source>
        <dbReference type="EMBL" id="KAJ4426631.1"/>
    </source>
</evidence>
<keyword evidence="2" id="KW-1185">Reference proteome</keyword>
<organism evidence="1 2">
    <name type="scientific">Periplaneta americana</name>
    <name type="common">American cockroach</name>
    <name type="synonym">Blatta americana</name>
    <dbReference type="NCBI Taxonomy" id="6978"/>
    <lineage>
        <taxon>Eukaryota</taxon>
        <taxon>Metazoa</taxon>
        <taxon>Ecdysozoa</taxon>
        <taxon>Arthropoda</taxon>
        <taxon>Hexapoda</taxon>
        <taxon>Insecta</taxon>
        <taxon>Pterygota</taxon>
        <taxon>Neoptera</taxon>
        <taxon>Polyneoptera</taxon>
        <taxon>Dictyoptera</taxon>
        <taxon>Blattodea</taxon>
        <taxon>Blattoidea</taxon>
        <taxon>Blattidae</taxon>
        <taxon>Blattinae</taxon>
        <taxon>Periplaneta</taxon>
    </lineage>
</organism>